<evidence type="ECO:0000313" key="2">
    <source>
        <dbReference type="EMBL" id="OGM09419.1"/>
    </source>
</evidence>
<dbReference type="AlphaFoldDB" id="A0A1F7X3Y9"/>
<dbReference type="SUPFAM" id="SSF53448">
    <property type="entry name" value="Nucleotide-diphospho-sugar transferases"/>
    <property type="match status" value="1"/>
</dbReference>
<evidence type="ECO:0000313" key="3">
    <source>
        <dbReference type="Proteomes" id="UP000176778"/>
    </source>
</evidence>
<proteinExistence type="predicted"/>
<organism evidence="2 3">
    <name type="scientific">Candidatus Woesebacteria bacterium RBG_13_46_13</name>
    <dbReference type="NCBI Taxonomy" id="1802479"/>
    <lineage>
        <taxon>Bacteria</taxon>
        <taxon>Candidatus Woeseibacteriota</taxon>
    </lineage>
</organism>
<reference evidence="2 3" key="1">
    <citation type="journal article" date="2016" name="Nat. Commun.">
        <title>Thousands of microbial genomes shed light on interconnected biogeochemical processes in an aquifer system.</title>
        <authorList>
            <person name="Anantharaman K."/>
            <person name="Brown C.T."/>
            <person name="Hug L.A."/>
            <person name="Sharon I."/>
            <person name="Castelle C.J."/>
            <person name="Probst A.J."/>
            <person name="Thomas B.C."/>
            <person name="Singh A."/>
            <person name="Wilkins M.J."/>
            <person name="Karaoz U."/>
            <person name="Brodie E.L."/>
            <person name="Williams K.H."/>
            <person name="Hubbard S.S."/>
            <person name="Banfield J.F."/>
        </authorList>
    </citation>
    <scope>NUCLEOTIDE SEQUENCE [LARGE SCALE GENOMIC DNA]</scope>
</reference>
<sequence length="304" mass="35213">MGSISVVVNTLNEEENIARALESVKDIADEIVVVDMESTDKTVAIAKDYGAQVFHHEKVGYVEPARNFAIDKASKDWVLVLDADEEIPQSLAVKLKQIVKSPQADYYRLPRRNINFKRWIKNSRWWPDYNIRFFKKGSVTWNEIIHSVPMTIGKGLDLPAEEKYAITHYNYTSIAKFIERMNRYTDVQARALVQKEYKFVWHDVIRRPLAEFLSRYFAGEGYKDGLHGLALACLQAFSELALYLKLWQAEQFTPQAVSTQQFAAEVKRANKEINWWIIEVLIKSGSFIASLPKRVYRRIFLGNE</sequence>
<evidence type="ECO:0000259" key="1">
    <source>
        <dbReference type="Pfam" id="PF00535"/>
    </source>
</evidence>
<dbReference type="EMBL" id="MGFR01000005">
    <property type="protein sequence ID" value="OGM09419.1"/>
    <property type="molecule type" value="Genomic_DNA"/>
</dbReference>
<dbReference type="Proteomes" id="UP000176778">
    <property type="component" value="Unassembled WGS sequence"/>
</dbReference>
<comment type="caution">
    <text evidence="2">The sequence shown here is derived from an EMBL/GenBank/DDBJ whole genome shotgun (WGS) entry which is preliminary data.</text>
</comment>
<dbReference type="InterPro" id="IPR029044">
    <property type="entry name" value="Nucleotide-diphossugar_trans"/>
</dbReference>
<name>A0A1F7X3Y9_9BACT</name>
<dbReference type="PANTHER" id="PTHR43630">
    <property type="entry name" value="POLY-BETA-1,6-N-ACETYL-D-GLUCOSAMINE SYNTHASE"/>
    <property type="match status" value="1"/>
</dbReference>
<gene>
    <name evidence="2" type="ORF">A2Y68_00400</name>
</gene>
<accession>A0A1F7X3Y9</accession>
<dbReference type="PANTHER" id="PTHR43630:SF2">
    <property type="entry name" value="GLYCOSYLTRANSFERASE"/>
    <property type="match status" value="1"/>
</dbReference>
<dbReference type="InterPro" id="IPR001173">
    <property type="entry name" value="Glyco_trans_2-like"/>
</dbReference>
<feature type="domain" description="Glycosyltransferase 2-like" evidence="1">
    <location>
        <begin position="5"/>
        <end position="143"/>
    </location>
</feature>
<dbReference type="Gene3D" id="3.90.550.10">
    <property type="entry name" value="Spore Coat Polysaccharide Biosynthesis Protein SpsA, Chain A"/>
    <property type="match status" value="1"/>
</dbReference>
<dbReference type="CDD" id="cd02511">
    <property type="entry name" value="Beta4Glucosyltransferase"/>
    <property type="match status" value="1"/>
</dbReference>
<dbReference type="STRING" id="1802479.A2Y68_00400"/>
<dbReference type="Pfam" id="PF00535">
    <property type="entry name" value="Glycos_transf_2"/>
    <property type="match status" value="1"/>
</dbReference>
<protein>
    <recommendedName>
        <fullName evidence="1">Glycosyltransferase 2-like domain-containing protein</fullName>
    </recommendedName>
</protein>